<dbReference type="EMBL" id="MW656213">
    <property type="protein sequence ID" value="UCU85915.1"/>
    <property type="molecule type" value="Genomic_RNA"/>
</dbReference>
<proteinExistence type="predicted"/>
<feature type="region of interest" description="Disordered" evidence="1">
    <location>
        <begin position="1"/>
        <end position="21"/>
    </location>
</feature>
<evidence type="ECO:0000256" key="1">
    <source>
        <dbReference type="SAM" id="MobiDB-lite"/>
    </source>
</evidence>
<accession>A0A8K1JZG5</accession>
<organism evidence="2">
    <name type="scientific">Alternaria solani chrysovirus 1</name>
    <dbReference type="NCBI Taxonomy" id="2870620"/>
    <lineage>
        <taxon>Viruses</taxon>
        <taxon>Riboviria</taxon>
        <taxon>Orthornavirae</taxon>
        <taxon>Duplornaviricota</taxon>
        <taxon>Chrymotiviricetes</taxon>
        <taxon>Ghabrivirales</taxon>
        <taxon>Alphatotivirineae</taxon>
        <taxon>Chrysoviridae</taxon>
        <taxon>Chrysovirus</taxon>
    </lineage>
</organism>
<name>A0A8K1JZG5_9VIRU</name>
<sequence>MSDSNQVRRGGSGDVGDEGENSVGRLIKGFMRMSNMLVPRKRGEGVTVGSSVASSSGTMRHERNSRVRELNLKKAFNKAVYQSKGVHPELREGLEMYRTSIRPNLYAIVMPAGHGKTTMADMFNCLDVDDLAGLDGKSEIMGWLADVKTGGDLSRNSWVRNVNRALDMMSIEETTVIMVHDHIMAEMIGAVRAGTVIIPADVVSASNTNRGREWNEVRRVTEEMAKESNVPRKWAVSTRAQGVRRVARMMNSLGCALPPPSVCFFDNGTHRMEDYDKFRFDIEAIEEACEEGLVSEVTLFKLEVEVGLRRRMPMRDYGVLAGTLATRGSCLVAEKRGGPLKKALLWDKMNLADHEDAVEIDRRLVRSSDRFSNAIVLWWKMVGQECSAPEELFKLILGVQEMEWTYVMEEIISTVESGSLGRAKMTREDVEMLKEATTLATGVERMVCGGNKDRSENWSMEKQLESTCRDISVLVDTRYVDRAKMENSGKMKCEAQWCLDKMAEAGLSGEVVDVSSLCAEDQYRIVVLARVEGIKSGVNDMIDDSEYVRTLNTQKERKRVRKMRKYVERAMPTVLTSDFSKLVETRCALEAVYEWAKWITGNWEWCVEDQISMTKTIRRITIPDSVEDYCSAVTSMYEIGYGEVAVVLAANLMRNSRKWDKDTEALMICMSKQWPGSQTVARTYMKGKNNIHRLCSNTKEFGSVVWTGDDTVRRMIDDMIEETRSIMTT</sequence>
<evidence type="ECO:0000313" key="2">
    <source>
        <dbReference type="EMBL" id="UCU85915.1"/>
    </source>
</evidence>
<reference evidence="2" key="1">
    <citation type="submission" date="2021-02" db="EMBL/GenBank/DDBJ databases">
        <authorList>
            <person name="Hu C."/>
        </authorList>
    </citation>
    <scope>NUCLEOTIDE SEQUENCE</scope>
    <source>
        <strain evidence="2">DT-10</strain>
    </source>
</reference>
<protein>
    <submittedName>
        <fullName evidence="2">Protein4</fullName>
    </submittedName>
</protein>